<keyword evidence="4 5" id="KW-0472">Membrane</keyword>
<dbReference type="InterPro" id="IPR003280">
    <property type="entry name" value="2pore_dom_K_chnl"/>
</dbReference>
<evidence type="ECO:0000256" key="2">
    <source>
        <dbReference type="ARBA" id="ARBA00022692"/>
    </source>
</evidence>
<reference evidence="6" key="1">
    <citation type="submission" date="2020-11" db="EMBL/GenBank/DDBJ databases">
        <authorList>
            <person name="Tran Van P."/>
        </authorList>
    </citation>
    <scope>NUCLEOTIDE SEQUENCE</scope>
</reference>
<dbReference type="EMBL" id="CAJPEX010005216">
    <property type="protein sequence ID" value="CAG0923466.1"/>
    <property type="molecule type" value="Genomic_DNA"/>
</dbReference>
<dbReference type="AlphaFoldDB" id="A0A7R9BZZ9"/>
<dbReference type="PANTHER" id="PTHR11003">
    <property type="entry name" value="POTASSIUM CHANNEL, SUBFAMILY K"/>
    <property type="match status" value="1"/>
</dbReference>
<evidence type="ECO:0000256" key="3">
    <source>
        <dbReference type="ARBA" id="ARBA00022989"/>
    </source>
</evidence>
<evidence type="ECO:0000256" key="1">
    <source>
        <dbReference type="ARBA" id="ARBA00004141"/>
    </source>
</evidence>
<sequence>MAASVKNSFLERLPAHVDDEHRPYATPKLARSSLRLLLLTLFYLVFLVLGASIFSAIESPGELGLIKSLAATKRDFVSNHYCLSEEELEELLEEVLLAHDRGVSATRNASSGRNWSFGQSFFFSGTIVTTI</sequence>
<dbReference type="OrthoDB" id="297496at2759"/>
<dbReference type="GO" id="GO:0030322">
    <property type="term" value="P:stabilization of membrane potential"/>
    <property type="evidence" value="ECO:0007669"/>
    <property type="project" value="TreeGrafter"/>
</dbReference>
<feature type="non-terminal residue" evidence="6">
    <location>
        <position position="1"/>
    </location>
</feature>
<dbReference type="Proteomes" id="UP000678499">
    <property type="component" value="Unassembled WGS sequence"/>
</dbReference>
<dbReference type="SUPFAM" id="SSF81324">
    <property type="entry name" value="Voltage-gated potassium channels"/>
    <property type="match status" value="1"/>
</dbReference>
<keyword evidence="2 5" id="KW-0812">Transmembrane</keyword>
<evidence type="ECO:0000256" key="4">
    <source>
        <dbReference type="ARBA" id="ARBA00023136"/>
    </source>
</evidence>
<keyword evidence="7" id="KW-1185">Reference proteome</keyword>
<proteinExistence type="predicted"/>
<dbReference type="GO" id="GO:0005886">
    <property type="term" value="C:plasma membrane"/>
    <property type="evidence" value="ECO:0007669"/>
    <property type="project" value="TreeGrafter"/>
</dbReference>
<dbReference type="PANTHER" id="PTHR11003:SF249">
    <property type="entry name" value="TWO PORE POTASSIUM CHANNEL PROTEIN SUP-9"/>
    <property type="match status" value="1"/>
</dbReference>
<dbReference type="GO" id="GO:0022841">
    <property type="term" value="F:potassium ion leak channel activity"/>
    <property type="evidence" value="ECO:0007669"/>
    <property type="project" value="TreeGrafter"/>
</dbReference>
<comment type="subcellular location">
    <subcellularLocation>
        <location evidence="1">Membrane</location>
        <topology evidence="1">Multi-pass membrane protein</topology>
    </subcellularLocation>
</comment>
<feature type="transmembrane region" description="Helical" evidence="5">
    <location>
        <begin position="36"/>
        <end position="57"/>
    </location>
</feature>
<organism evidence="6">
    <name type="scientific">Notodromas monacha</name>
    <dbReference type="NCBI Taxonomy" id="399045"/>
    <lineage>
        <taxon>Eukaryota</taxon>
        <taxon>Metazoa</taxon>
        <taxon>Ecdysozoa</taxon>
        <taxon>Arthropoda</taxon>
        <taxon>Crustacea</taxon>
        <taxon>Oligostraca</taxon>
        <taxon>Ostracoda</taxon>
        <taxon>Podocopa</taxon>
        <taxon>Podocopida</taxon>
        <taxon>Cypridocopina</taxon>
        <taxon>Cypridoidea</taxon>
        <taxon>Cyprididae</taxon>
        <taxon>Notodromas</taxon>
    </lineage>
</organism>
<evidence type="ECO:0000313" key="6">
    <source>
        <dbReference type="EMBL" id="CAD7283314.1"/>
    </source>
</evidence>
<dbReference type="EMBL" id="OA887253">
    <property type="protein sequence ID" value="CAD7283314.1"/>
    <property type="molecule type" value="Genomic_DNA"/>
</dbReference>
<gene>
    <name evidence="6" type="ORF">NMOB1V02_LOCUS10930</name>
</gene>
<dbReference type="GO" id="GO:0015271">
    <property type="term" value="F:outward rectifier potassium channel activity"/>
    <property type="evidence" value="ECO:0007669"/>
    <property type="project" value="TreeGrafter"/>
</dbReference>
<accession>A0A7R9BZZ9</accession>
<keyword evidence="3 5" id="KW-1133">Transmembrane helix</keyword>
<protein>
    <submittedName>
        <fullName evidence="6">Uncharacterized protein</fullName>
    </submittedName>
</protein>
<name>A0A7R9BZZ9_9CRUS</name>
<evidence type="ECO:0000313" key="7">
    <source>
        <dbReference type="Proteomes" id="UP000678499"/>
    </source>
</evidence>
<dbReference type="Gene3D" id="1.10.287.70">
    <property type="match status" value="1"/>
</dbReference>
<evidence type="ECO:0000256" key="5">
    <source>
        <dbReference type="SAM" id="Phobius"/>
    </source>
</evidence>